<comment type="caution">
    <text evidence="3">The sequence shown here is derived from an EMBL/GenBank/DDBJ whole genome shotgun (WGS) entry which is preliminary data.</text>
</comment>
<dbReference type="RefSeq" id="WP_136535929.1">
    <property type="nucleotide sequence ID" value="NZ_STGY01000066.1"/>
</dbReference>
<dbReference type="Gene3D" id="3.40.630.120">
    <property type="match status" value="1"/>
</dbReference>
<accession>A0A4S8Q823</accession>
<evidence type="ECO:0008006" key="5">
    <source>
        <dbReference type="Google" id="ProtNLM"/>
    </source>
</evidence>
<sequence>MPVNSELPAEGSIRPFPVLTSEEVRELLLDWCGADPEDARAAAEAVGEVYGSDLRRWADRCYQSIAADMGGRMWKQWPKGPEHQSDAGHLLGLYPLLAAVPLMLDIHRERGVDEEHSKLILADIGEKLRLNRILYGRAGLDVAFWFTAHVRGSLYQLGRLQFCMEGTVGAPRIGLHIRGEGGSLAPEIVRDSLRQALEFFPAAFPEHFGKGRFPEFMCTSWLLDPQLRDWLPEHSNILRFGKLFDLVAPGNEGGHDDIWRFVFARAPETPMDQLPADNTLQRSVLAGLKAGVEWRSRAGGLSRERLGL</sequence>
<evidence type="ECO:0000313" key="3">
    <source>
        <dbReference type="EMBL" id="THV39511.1"/>
    </source>
</evidence>
<gene>
    <name evidence="3" type="ORF">FAB82_18065</name>
</gene>
<evidence type="ECO:0000259" key="1">
    <source>
        <dbReference type="Pfam" id="PF18082"/>
    </source>
</evidence>
<dbReference type="Pfam" id="PF18082">
    <property type="entry name" value="NAT_N"/>
    <property type="match status" value="1"/>
</dbReference>
<proteinExistence type="predicted"/>
<dbReference type="InterPro" id="IPR041273">
    <property type="entry name" value="NAT_N"/>
</dbReference>
<dbReference type="EMBL" id="STGY01000066">
    <property type="protein sequence ID" value="THV39511.1"/>
    <property type="molecule type" value="Genomic_DNA"/>
</dbReference>
<organism evidence="3 4">
    <name type="scientific">Glycomyces buryatensis</name>
    <dbReference type="NCBI Taxonomy" id="2570927"/>
    <lineage>
        <taxon>Bacteria</taxon>
        <taxon>Bacillati</taxon>
        <taxon>Actinomycetota</taxon>
        <taxon>Actinomycetes</taxon>
        <taxon>Glycomycetales</taxon>
        <taxon>Glycomycetaceae</taxon>
        <taxon>Glycomyces</taxon>
    </lineage>
</organism>
<evidence type="ECO:0000313" key="4">
    <source>
        <dbReference type="Proteomes" id="UP000308760"/>
    </source>
</evidence>
<dbReference type="InterPro" id="IPR041644">
    <property type="entry name" value="GNAT_C"/>
</dbReference>
<feature type="domain" description="N-acyltransferase N-terminal" evidence="1">
    <location>
        <begin position="28"/>
        <end position="152"/>
    </location>
</feature>
<dbReference type="Proteomes" id="UP000308760">
    <property type="component" value="Unassembled WGS sequence"/>
</dbReference>
<dbReference type="OrthoDB" id="3229305at2"/>
<reference evidence="3 4" key="2">
    <citation type="submission" date="2019-05" db="EMBL/GenBank/DDBJ databases">
        <title>Glycomyces buryatensis sp. nov.</title>
        <authorList>
            <person name="Nikitina E."/>
        </authorList>
    </citation>
    <scope>NUCLEOTIDE SEQUENCE [LARGE SCALE GENOMIC DNA]</scope>
    <source>
        <strain evidence="3 4">18</strain>
    </source>
</reference>
<feature type="domain" description="GNAT-like C-terminal" evidence="2">
    <location>
        <begin position="154"/>
        <end position="299"/>
    </location>
</feature>
<dbReference type="AlphaFoldDB" id="A0A4S8Q823"/>
<reference evidence="4" key="1">
    <citation type="submission" date="2019-04" db="EMBL/GenBank/DDBJ databases">
        <title>Nocardioides xinjiangensis sp. nov.</title>
        <authorList>
            <person name="Liu S."/>
        </authorList>
    </citation>
    <scope>NUCLEOTIDE SEQUENCE [LARGE SCALE GENOMIC DNA]</scope>
    <source>
        <strain evidence="4">18</strain>
    </source>
</reference>
<evidence type="ECO:0000259" key="2">
    <source>
        <dbReference type="Pfam" id="PF18164"/>
    </source>
</evidence>
<dbReference type="Pfam" id="PF18164">
    <property type="entry name" value="GNAT_C"/>
    <property type="match status" value="1"/>
</dbReference>
<name>A0A4S8Q823_9ACTN</name>
<keyword evidence="4" id="KW-1185">Reference proteome</keyword>
<protein>
    <recommendedName>
        <fullName evidence="5">Acyltransferase</fullName>
    </recommendedName>
</protein>